<name>A0A0S4TPI9_RALSL</name>
<reference evidence="2" key="1">
    <citation type="submission" date="2015-10" db="EMBL/GenBank/DDBJ databases">
        <authorList>
            <person name="Gilbert D.G."/>
        </authorList>
    </citation>
    <scope>NUCLEOTIDE SEQUENCE</scope>
    <source>
        <strain evidence="2">Phyl III-seqv23</strain>
    </source>
</reference>
<evidence type="ECO:0000313" key="2">
    <source>
        <dbReference type="EMBL" id="CUV11437.1"/>
    </source>
</evidence>
<accession>A0A0S4TPI9</accession>
<sequence>MLCRREAGLVAADAGDAGGRRAGRLPGCARGAAPAGVGRAAADLRLRLFDDGAAVLARVVACLTRTQTTMPRVHPAHGRPAAPRCHRAPTFAPAAHRVGPAGSEAGSAIPRADRFSARAVFFIARGIAILIAAVAIGFDAMESGLESEAPGPSPTSSHATAR</sequence>
<keyword evidence="1" id="KW-1133">Transmembrane helix</keyword>
<evidence type="ECO:0000256" key="1">
    <source>
        <dbReference type="SAM" id="Phobius"/>
    </source>
</evidence>
<gene>
    <name evidence="2" type="ORF">RUN39_v1_140009</name>
</gene>
<proteinExistence type="predicted"/>
<dbReference type="AlphaFoldDB" id="A0A0S4TPI9"/>
<protein>
    <submittedName>
        <fullName evidence="2">Uncharacterized protein</fullName>
    </submittedName>
</protein>
<dbReference type="EMBL" id="LN899819">
    <property type="protein sequence ID" value="CUV11437.1"/>
    <property type="molecule type" value="Genomic_DNA"/>
</dbReference>
<keyword evidence="1" id="KW-0812">Transmembrane</keyword>
<keyword evidence="1" id="KW-0472">Membrane</keyword>
<feature type="transmembrane region" description="Helical" evidence="1">
    <location>
        <begin position="119"/>
        <end position="138"/>
    </location>
</feature>
<organism evidence="2">
    <name type="scientific">Ralstonia solanacearum</name>
    <name type="common">Pseudomonas solanacearum</name>
    <dbReference type="NCBI Taxonomy" id="305"/>
    <lineage>
        <taxon>Bacteria</taxon>
        <taxon>Pseudomonadati</taxon>
        <taxon>Pseudomonadota</taxon>
        <taxon>Betaproteobacteria</taxon>
        <taxon>Burkholderiales</taxon>
        <taxon>Burkholderiaceae</taxon>
        <taxon>Ralstonia</taxon>
        <taxon>Ralstonia solanacearum species complex</taxon>
    </lineage>
</organism>